<dbReference type="EMBL" id="JAAIUW010000006">
    <property type="protein sequence ID" value="KAF7828093.1"/>
    <property type="molecule type" value="Genomic_DNA"/>
</dbReference>
<comment type="function">
    <text evidence="11">Mitochondrial intermembrane chaperone that participates in the import and insertion of some multi-pass transmembrane proteins into the mitochondrial inner membrane. Also required for the transfer of beta-barrel precursors from the TOM complex to the sorting and assembly machinery (SAM complex) of the outer membrane. Acts as a chaperone-like protein that protects the hydrophobic precursors from aggregation and guide them through the mitochondrial intermembrane space. The TIM8-TIM13 complex mediates the import of some proteins while the predominant TIM9-TIM10 70 kDa complex mediates the import of much more proteins.</text>
</comment>
<evidence type="ECO:0000256" key="2">
    <source>
        <dbReference type="ARBA" id="ARBA00006720"/>
    </source>
</evidence>
<keyword evidence="10 13" id="KW-0143">Chaperone</keyword>
<dbReference type="InterPro" id="IPR004217">
    <property type="entry name" value="Tim10-like"/>
</dbReference>
<dbReference type="AlphaFoldDB" id="A0A834WP30"/>
<evidence type="ECO:0000256" key="7">
    <source>
        <dbReference type="ARBA" id="ARBA00023010"/>
    </source>
</evidence>
<name>A0A834WP30_9FABA</name>
<keyword evidence="9 13" id="KW-1015">Disulfide bond</keyword>
<evidence type="ECO:0000256" key="4">
    <source>
        <dbReference type="ARBA" id="ARBA00022723"/>
    </source>
</evidence>
<reference evidence="15" key="1">
    <citation type="submission" date="2020-09" db="EMBL/GenBank/DDBJ databases">
        <title>Genome-Enabled Discovery of Anthraquinone Biosynthesis in Senna tora.</title>
        <authorList>
            <person name="Kang S.-H."/>
            <person name="Pandey R.P."/>
            <person name="Lee C.-M."/>
            <person name="Sim J.-S."/>
            <person name="Jeong J.-T."/>
            <person name="Choi B.-S."/>
            <person name="Jung M."/>
            <person name="Ginzburg D."/>
            <person name="Zhao K."/>
            <person name="Won S.Y."/>
            <person name="Oh T.-J."/>
            <person name="Yu Y."/>
            <person name="Kim N.-H."/>
            <person name="Lee O.R."/>
            <person name="Lee T.-H."/>
            <person name="Bashyal P."/>
            <person name="Kim T.-S."/>
            <person name="Lee W.-H."/>
            <person name="Kawkins C."/>
            <person name="Kim C.-K."/>
            <person name="Kim J.S."/>
            <person name="Ahn B.O."/>
            <person name="Rhee S.Y."/>
            <person name="Sohng J.K."/>
        </authorList>
    </citation>
    <scope>NUCLEOTIDE SEQUENCE</scope>
    <source>
        <tissue evidence="15">Leaf</tissue>
    </source>
</reference>
<dbReference type="GO" id="GO:0042719">
    <property type="term" value="C:mitochondrial intermembrane space chaperone complex"/>
    <property type="evidence" value="ECO:0007669"/>
    <property type="project" value="UniProtKB-ARBA"/>
</dbReference>
<evidence type="ECO:0000256" key="5">
    <source>
        <dbReference type="ARBA" id="ARBA00022833"/>
    </source>
</evidence>
<dbReference type="Gene3D" id="1.10.287.810">
    <property type="entry name" value="Mitochondrial import inner membrane translocase subunit tim13 like domains"/>
    <property type="match status" value="1"/>
</dbReference>
<dbReference type="InterPro" id="IPR035427">
    <property type="entry name" value="Tim10-like_dom_sf"/>
</dbReference>
<keyword evidence="5" id="KW-0862">Zinc</keyword>
<evidence type="ECO:0000259" key="14">
    <source>
        <dbReference type="Pfam" id="PF02953"/>
    </source>
</evidence>
<evidence type="ECO:0000256" key="9">
    <source>
        <dbReference type="ARBA" id="ARBA00023157"/>
    </source>
</evidence>
<dbReference type="FunFam" id="1.10.287.810:FF:000001">
    <property type="entry name" value="mitochondrial import inner membrane translocase subunit TIM13"/>
    <property type="match status" value="1"/>
</dbReference>
<keyword evidence="16" id="KW-1185">Reference proteome</keyword>
<keyword evidence="6 13" id="KW-0653">Protein transport</keyword>
<evidence type="ECO:0000256" key="12">
    <source>
        <dbReference type="ARBA" id="ARBA00064596"/>
    </source>
</evidence>
<evidence type="ECO:0000256" key="6">
    <source>
        <dbReference type="ARBA" id="ARBA00022927"/>
    </source>
</evidence>
<dbReference type="GO" id="GO:0046872">
    <property type="term" value="F:metal ion binding"/>
    <property type="evidence" value="ECO:0007669"/>
    <property type="project" value="UniProtKB-KW"/>
</dbReference>
<evidence type="ECO:0000256" key="3">
    <source>
        <dbReference type="ARBA" id="ARBA00022448"/>
    </source>
</evidence>
<comment type="similarity">
    <text evidence="2 13">Belongs to the small Tim family.</text>
</comment>
<comment type="subunit">
    <text evidence="12">Heterohexamer; composed of 3 copies of TIM8 and 3 copies of TIM13, named soluble 70 kDa complex. Associates with the TIM22 complex, whose core is composed of TIM22.</text>
</comment>
<gene>
    <name evidence="15" type="ORF">G2W53_019257</name>
</gene>
<keyword evidence="8 13" id="KW-0496">Mitochondrion</keyword>
<evidence type="ECO:0000256" key="11">
    <source>
        <dbReference type="ARBA" id="ARBA00058454"/>
    </source>
</evidence>
<keyword evidence="13" id="KW-0999">Mitochondrion inner membrane</keyword>
<sequence length="60" mass="6518">MAFWATPQLLLTVRGKCFEKCITKPGSSLSGSESSCISRCVERYIEATGIISKALFSASR</sequence>
<comment type="subcellular location">
    <subcellularLocation>
        <location evidence="13">Mitochondrion inner membrane</location>
        <topology evidence="13">Peripheral membrane protein</topology>
        <orientation evidence="13">Intermembrane side</orientation>
    </subcellularLocation>
    <subcellularLocation>
        <location evidence="1">Mitochondrion intermembrane space</location>
    </subcellularLocation>
</comment>
<evidence type="ECO:0000313" key="15">
    <source>
        <dbReference type="EMBL" id="KAF7828093.1"/>
    </source>
</evidence>
<keyword evidence="7 13" id="KW-0811">Translocation</keyword>
<dbReference type="SUPFAM" id="SSF144122">
    <property type="entry name" value="Tim10-like"/>
    <property type="match status" value="1"/>
</dbReference>
<evidence type="ECO:0000313" key="16">
    <source>
        <dbReference type="Proteomes" id="UP000634136"/>
    </source>
</evidence>
<keyword evidence="13" id="KW-0472">Membrane</keyword>
<organism evidence="15 16">
    <name type="scientific">Senna tora</name>
    <dbReference type="NCBI Taxonomy" id="362788"/>
    <lineage>
        <taxon>Eukaryota</taxon>
        <taxon>Viridiplantae</taxon>
        <taxon>Streptophyta</taxon>
        <taxon>Embryophyta</taxon>
        <taxon>Tracheophyta</taxon>
        <taxon>Spermatophyta</taxon>
        <taxon>Magnoliopsida</taxon>
        <taxon>eudicotyledons</taxon>
        <taxon>Gunneridae</taxon>
        <taxon>Pentapetalae</taxon>
        <taxon>rosids</taxon>
        <taxon>fabids</taxon>
        <taxon>Fabales</taxon>
        <taxon>Fabaceae</taxon>
        <taxon>Caesalpinioideae</taxon>
        <taxon>Cassia clade</taxon>
        <taxon>Senna</taxon>
    </lineage>
</organism>
<evidence type="ECO:0000256" key="8">
    <source>
        <dbReference type="ARBA" id="ARBA00023128"/>
    </source>
</evidence>
<dbReference type="GO" id="GO:0005743">
    <property type="term" value="C:mitochondrial inner membrane"/>
    <property type="evidence" value="ECO:0007669"/>
    <property type="project" value="UniProtKB-SubCell"/>
</dbReference>
<evidence type="ECO:0000256" key="10">
    <source>
        <dbReference type="ARBA" id="ARBA00023186"/>
    </source>
</evidence>
<dbReference type="GO" id="GO:0015031">
    <property type="term" value="P:protein transport"/>
    <property type="evidence" value="ECO:0007669"/>
    <property type="project" value="UniProtKB-KW"/>
</dbReference>
<protein>
    <recommendedName>
        <fullName evidence="13">Mitochondrial import inner membrane translocase subunit</fullName>
    </recommendedName>
</protein>
<dbReference type="GO" id="GO:0045039">
    <property type="term" value="P:protein insertion into mitochondrial inner membrane"/>
    <property type="evidence" value="ECO:0007669"/>
    <property type="project" value="UniProtKB-ARBA"/>
</dbReference>
<accession>A0A834WP30</accession>
<proteinExistence type="inferred from homology"/>
<evidence type="ECO:0000256" key="13">
    <source>
        <dbReference type="RuleBase" id="RU367043"/>
    </source>
</evidence>
<dbReference type="Pfam" id="PF02953">
    <property type="entry name" value="zf-Tim10_DDP"/>
    <property type="match status" value="1"/>
</dbReference>
<keyword evidence="4" id="KW-0479">Metal-binding</keyword>
<comment type="domain">
    <text evidence="13">The twin CX3C motif contains 4 conserved Cys residues that form 2 disulfide bonds in the mitochondrial intermembrane space.</text>
</comment>
<evidence type="ECO:0000256" key="1">
    <source>
        <dbReference type="ARBA" id="ARBA00004569"/>
    </source>
</evidence>
<dbReference type="Proteomes" id="UP000634136">
    <property type="component" value="Unassembled WGS sequence"/>
</dbReference>
<comment type="caution">
    <text evidence="15">The sequence shown here is derived from an EMBL/GenBank/DDBJ whole genome shotgun (WGS) entry which is preliminary data.</text>
</comment>
<feature type="domain" description="Tim10-like" evidence="14">
    <location>
        <begin position="12"/>
        <end position="55"/>
    </location>
</feature>
<keyword evidence="3 13" id="KW-0813">Transport</keyword>